<evidence type="ECO:0000313" key="2">
    <source>
        <dbReference type="Proteomes" id="UP000790347"/>
    </source>
</evidence>
<dbReference type="EMBL" id="ASGP02000003">
    <property type="protein sequence ID" value="KAH9517335.1"/>
    <property type="molecule type" value="Genomic_DNA"/>
</dbReference>
<protein>
    <submittedName>
        <fullName evidence="1">Uncharacterized protein</fullName>
    </submittedName>
</protein>
<evidence type="ECO:0000313" key="1">
    <source>
        <dbReference type="EMBL" id="KAH9517335.1"/>
    </source>
</evidence>
<gene>
    <name evidence="1" type="ORF">DERF_008013</name>
</gene>
<accession>A0A922I1K3</accession>
<organism evidence="1 2">
    <name type="scientific">Dermatophagoides farinae</name>
    <name type="common">American house dust mite</name>
    <dbReference type="NCBI Taxonomy" id="6954"/>
    <lineage>
        <taxon>Eukaryota</taxon>
        <taxon>Metazoa</taxon>
        <taxon>Ecdysozoa</taxon>
        <taxon>Arthropoda</taxon>
        <taxon>Chelicerata</taxon>
        <taxon>Arachnida</taxon>
        <taxon>Acari</taxon>
        <taxon>Acariformes</taxon>
        <taxon>Sarcoptiformes</taxon>
        <taxon>Astigmata</taxon>
        <taxon>Psoroptidia</taxon>
        <taxon>Analgoidea</taxon>
        <taxon>Pyroglyphidae</taxon>
        <taxon>Dermatophagoidinae</taxon>
        <taxon>Dermatophagoides</taxon>
    </lineage>
</organism>
<proteinExistence type="predicted"/>
<reference evidence="1" key="2">
    <citation type="journal article" date="2022" name="Res Sq">
        <title>Comparative Genomics Reveals Insights into the Divergent Evolution of Astigmatic Mites and Household Pest Adaptations.</title>
        <authorList>
            <person name="Xiong Q."/>
            <person name="Wan A.T.-Y."/>
            <person name="Liu X.-Y."/>
            <person name="Fung C.S.-H."/>
            <person name="Xiao X."/>
            <person name="Malainual N."/>
            <person name="Hou J."/>
            <person name="Wang L."/>
            <person name="Wang M."/>
            <person name="Yang K."/>
            <person name="Cui Y."/>
            <person name="Leung E."/>
            <person name="Nong W."/>
            <person name="Shin S.-K."/>
            <person name="Au S."/>
            <person name="Jeong K.Y."/>
            <person name="Chew F.T."/>
            <person name="Hui J."/>
            <person name="Leung T.F."/>
            <person name="Tungtrongchitr A."/>
            <person name="Zhong N."/>
            <person name="Liu Z."/>
            <person name="Tsui S."/>
        </authorList>
    </citation>
    <scope>NUCLEOTIDE SEQUENCE</scope>
    <source>
        <strain evidence="1">Derf</strain>
        <tissue evidence="1">Whole organism</tissue>
    </source>
</reference>
<reference evidence="1" key="1">
    <citation type="submission" date="2013-05" db="EMBL/GenBank/DDBJ databases">
        <authorList>
            <person name="Yim A.K.Y."/>
            <person name="Chan T.F."/>
            <person name="Ji K.M."/>
            <person name="Liu X.Y."/>
            <person name="Zhou J.W."/>
            <person name="Li R.Q."/>
            <person name="Yang K.Y."/>
            <person name="Li J."/>
            <person name="Li M."/>
            <person name="Law P.T.W."/>
            <person name="Wu Y.L."/>
            <person name="Cai Z.L."/>
            <person name="Qin H."/>
            <person name="Bao Y."/>
            <person name="Leung R.K.K."/>
            <person name="Ng P.K.S."/>
            <person name="Zou J."/>
            <person name="Zhong X.J."/>
            <person name="Ran P.X."/>
            <person name="Zhong N.S."/>
            <person name="Liu Z.G."/>
            <person name="Tsui S.K.W."/>
        </authorList>
    </citation>
    <scope>NUCLEOTIDE SEQUENCE</scope>
    <source>
        <strain evidence="1">Derf</strain>
        <tissue evidence="1">Whole organism</tissue>
    </source>
</reference>
<dbReference type="Proteomes" id="UP000790347">
    <property type="component" value="Unassembled WGS sequence"/>
</dbReference>
<name>A0A922I1K3_DERFA</name>
<sequence>MLRSSEPQNPVNSQSNESIVFFPKKKKFIDGNQSLSSSSPTSIKYGFPEHVVYTSCCLRFKHHPSENG</sequence>
<dbReference type="AlphaFoldDB" id="A0A922I1K3"/>
<keyword evidence="2" id="KW-1185">Reference proteome</keyword>
<comment type="caution">
    <text evidence="1">The sequence shown here is derived from an EMBL/GenBank/DDBJ whole genome shotgun (WGS) entry which is preliminary data.</text>
</comment>